<dbReference type="InterPro" id="IPR027417">
    <property type="entry name" value="P-loop_NTPase"/>
</dbReference>
<dbReference type="Pfam" id="PF07728">
    <property type="entry name" value="AAA_5"/>
    <property type="match status" value="1"/>
</dbReference>
<dbReference type="SUPFAM" id="SSF52540">
    <property type="entry name" value="P-loop containing nucleoside triphosphate hydrolases"/>
    <property type="match status" value="2"/>
</dbReference>
<dbReference type="SMART" id="SM00382">
    <property type="entry name" value="AAA"/>
    <property type="match status" value="2"/>
</dbReference>
<proteinExistence type="predicted"/>
<feature type="region of interest" description="Disordered" evidence="7">
    <location>
        <begin position="4641"/>
        <end position="4680"/>
    </location>
</feature>
<dbReference type="InterPro" id="IPR031248">
    <property type="entry name" value="RNF213"/>
</dbReference>
<comment type="subcellular location">
    <subcellularLocation>
        <location evidence="1">Cytoplasm</location>
    </subcellularLocation>
</comment>
<feature type="region of interest" description="Disordered" evidence="7">
    <location>
        <begin position="533"/>
        <end position="553"/>
    </location>
</feature>
<feature type="region of interest" description="Disordered" evidence="7">
    <location>
        <begin position="695"/>
        <end position="734"/>
    </location>
</feature>
<dbReference type="PANTHER" id="PTHR22605:SF1">
    <property type="entry name" value="RZ-TYPE DOMAIN-CONTAINING PROTEIN"/>
    <property type="match status" value="1"/>
</dbReference>
<comment type="caution">
    <text evidence="9">The sequence shown here is derived from an EMBL/GenBank/DDBJ whole genome shotgun (WGS) entry which is preliminary data.</text>
</comment>
<dbReference type="InterPro" id="IPR011704">
    <property type="entry name" value="ATPase_dyneun-rel_AAA"/>
</dbReference>
<dbReference type="Gene3D" id="3.40.50.300">
    <property type="entry name" value="P-loop containing nucleotide triphosphate hydrolases"/>
    <property type="match status" value="2"/>
</dbReference>
<evidence type="ECO:0000256" key="4">
    <source>
        <dbReference type="ARBA" id="ARBA00022771"/>
    </source>
</evidence>
<dbReference type="GO" id="GO:0005524">
    <property type="term" value="F:ATP binding"/>
    <property type="evidence" value="ECO:0007669"/>
    <property type="project" value="InterPro"/>
</dbReference>
<feature type="compositionally biased region" description="Low complexity" evidence="7">
    <location>
        <begin position="4663"/>
        <end position="4673"/>
    </location>
</feature>
<dbReference type="Gene3D" id="2.120.10.30">
    <property type="entry name" value="TolB, C-terminal domain"/>
    <property type="match status" value="2"/>
</dbReference>
<dbReference type="GO" id="GO:0008270">
    <property type="term" value="F:zinc ion binding"/>
    <property type="evidence" value="ECO:0007669"/>
    <property type="project" value="UniProtKB-KW"/>
</dbReference>
<keyword evidence="5" id="KW-0862">Zinc</keyword>
<sequence length="5532" mass="597201">MSFTSLGTKSGKSTIPPKLSSALEGEGTTVFVLCNKELKASIRDDATQEFADHGGPDVSVVNLLFTRADECHVAHVSPEDVILVGRMRMAVVMFETRGDPRDPWEGAYAVPFNEDDMVWQSGRRVALAKFFANTALATALSPLDVYDRFLQAISLDERIAEPPTDADLMARLLLHHNELLAGDHLVLPAPDQCLVLLARLWHKAPKDRAPLRLTLLAMFGQVLRVHAESPGADQGQGAESTAIQLADLEPMWTMFDEADVAEMMTWHDDPGGDTGNCEGLLGVQMVVKDLVAEAAGRLYELERSALVPGFRFVTLVPLLCAAGVLQGASAVALQEGVAGPPGPLPDFRGVKTGQIGQAAAVGAPSGLERSETLMQRDAKWEQAVKLADKVVERHTLARTVLQQETAWVELTSREIHAALCRRQGHGDADAEEHLRKARHTALKSLQLLETAVQRANENSLFRKVGELAGQGVALRRRTYELVQRFGSAIGSSENDRESIMVTLCGFTSEAVTKDGDAREAKINGPAAMQLMPWRAASSSSSSSSSSSPAGQEGAAAWGGDVIFVEPRANAVRLMEPGGAVTTVMGRAGPGLRNGWEQTGQLKSPSGLAVLRDGQAVLVADTGNHVLRLLLPPGTEHLGGWYLSEPLGKVQIHNVSSVAVCGQFLVAASRERGCIYVYGNLMQVVEQEFERREAAAKVQRAAEQTQGKGKAPAEPAPGKGKAPAEPAPGGRHKPAADEKNLELLYVVRESSCGEARDGDIRQAMLRSPGHLVGMDHVCFFLDRHAVRVLDLVAQTVTTVVGEVNKPSSIRQEVGLLDGPASKVLLNTPEGLAVLSNGHLLISDTYMGRLCQLKPKPAASTLAARYAKGTVHTVVGGYSKRGWHDGPVSQAKISLPGPVVELQDGTVLMGEPTRMRSLLTAKMQLNAQQRYKKLQGEVEEATRCLLRSAEGCGLHLMDLVSAVEEARNVMLTQRHLAVNSLYARRIPATIALTAAATTTADPGQRARAQMQLEALITVAPGLVAMCEVLRELPESLKHEVHGPVGRRLQSLEWHKVPKEELEPGLAQLAVFIKGGVLGAAQVRAMLTNESFLMPLGPALLALVEAALPQEDLEPASAAQADPQQGCAEAVGVPWRLAAQEERKAWKSAVVAWLLRIVTPASFQGKPTFHRLLSWVLHEWVRFWGQHLPGRQPEIPAGLLQVARWLISASLEMICHGSKAAHRERFLEALVSGLLAPAGEEGEEISLPKPVMEAIDHIAHRACEVMGGEDSLRVLLQAKVVTRERRGGDERSGKDDKGEDRGRKGARAKKEEEEEDQRRTDQESKLLYGLVMFSLGRPGAGDPEEASLKILAGKGWLRFLEWFHGAVKSGALIQAGHSAEWRALQDAVNWAEVVLHQLLDDLEAGAATYSMVQEVITVKVPFHNAFRRLGVEERAIAVMGALVTEVQQIAKQLKCLKEVAVALLEDSEDAARVARVAGSVERVPLTELRRMLRSAWPAEGSENTPEVRGDGADAGAPALPVELLSSCAYLHALLPSELFQEIWEQQEGPRAMSRVRPMLQAWGQLHAAILDKTIRVSRLQKVAPLLVDREQRALFCWLAPHAAAQWEAVAANAADATWRASPLANLPVQTAQAGDRKIQEAVTRFLRLQRIQTHRPALEQALEYLQLLLAPAAVTEVGRVRDGLTALSQRITELGDWATMDLARLEQVDLDMDTRLFNLDPELLAAVLRERSFLEWLAEQNVESDFQSSVEMAMGRPEMECPPELWWPRPPDEARLSMLTTLRKALHSYLYEHFSGFKTLGLALDCLDGASGSGVGSSMAGTLEECASLHKAFVELLGDETDSAPNRLLNLANPKWQSGWAVRAAEADGVSGAPSVWLEYSVVRRGSDGGQVAKRAQQTLSELQDFQSAIVLARGCSTEVSLAVTRYVEQLGWLQELAQVCGALQAAGHFRFERCSLSFAFTEPSESIRAELEAARATWRQWEADVLAVRTAQPVLNLFTMKQLGALVHDLDAGGLAPRDGSSVRRAQAVRWEEVYQAMGMRSTDADLAAAAAALRSRVSAKWADAVGGTELVRSCSGVDAKAALLRLGDALQEAAPGWAVPQRERWVRRGAQEAKTAVGAARAAEVQLIAVGGREGRARGVLATFIGMTGRLPEWPQLTWCSARSTVEEVLNLLLRWALTPTEPLAGAERGSPQVYCLAGADLLPAELQYQVVSTVMRLQPTAQNTLLLVVSPEEASSAEAYVTRQLAHCRRHASSVSDAEMAAAGESLSKQHSRGMTVHHSRHPGAGKSFDIRLVAASMPGGGATLVHFPIHRHATRAALAAALLPACDHSLGTAAPAVLLHLDLAETVSADLEGVLLEVLLLGCLYEPEAGVRHFMQPGRLAVAVELATPGLLDAFPLLQSLPQRDTRVSAERFAPSAAGLAAGMGPCFAAARHDGTCFNSAVSGQPAADAWHRLQFVAAAMRVRAQEFAFPAKFSPPASAEEEVPGADCYTMLLEAGGGRHSEGGRGVSLWSLWAFLDVLYWQLRGLNDDASPIRRPINLSDQRGDQAAKDMLRAEVLAFLCRTAADFTMRAGHTPQTRSHWLHLQEWNLSPIIGGPDTPGSLRMYLARTAFESSGKPVYRHGTMFDPTYVFFRADLQCWVMDSEVRQSARQSDLQWVSSDHNLTGGWQPVIAEGGGVSVLRARLLSLEEGWAQVPYEVLKKEADAEPMALGPEAPGAGGEGELLGDLLAWGDTNHECLMMDAATQAVCLLARDAKELRKRMHPGLLAALEACDVVIEDPFRRHTPHHTVLSALTNVHRTQEQARKLLGGHFALTGDVLLKILAVFVRARCGVPVLLMGECGCGKTHMLKYMCAWIRADLLVLDVHGGTTEQDILDIFSRADAMCKAGPRVGAAQSKVYVFLDEVNTCAHMGLISEVMCGRTLHGRSINPHIQLLAACNPYRRRKALAASPGLTLAEHRPEAAAAPEMDPLAELVYRVHPVPARLKDFVFDFGALEADTELRYIESMVRAELGSATASSGALCPDAAAQGTVALMMAAAQKYVRAAEGDASAVSLRDIKRTLQLMRWFSKFGSDKKSTHRHAAAIPAVLGIAHVFYFRLAAGKQRDELLGALRGTVGQRDRDRRAGFDFLIAEKTMEWLLSQTMQRLCGKLQVEEGVAMNQALVENLYVTLVCIFNRIPVFIVGRPGSSKTLTLQILGANLRGAQSPEVFWRKFPALYLFQYQCSPLSTAQGIQQQFNITCSYQQKAAGTIATLLLDEVGLAEHSPDMPLKVLHSILVKPKVAIVGLSNWTLDAAKMNRAVLLQRPDPSQADIHLTGAHILQPSSKAAAAGGAKDGGGEDGPDGWLDALSWAFHAVYCQQGGRDFLGMRDYYHAVKLVRRQVAAKRRELYAHFDVELDSNAVGEACATANASRVQESLTPAAEALSMALCRNFGGKPALRQQLLSEFHAACARQAKTPKQPPEGWEELVENVPHTMRLLRGNLEDADSRHLMLLTRDGAALSLLQHRGILPEPSRSTVLIGSSFPEDAHELYLIQQVNLVKAAMAAGRTVVLLNQDPIYEALYEVLNQRYVTRQHAATGTTTRMLRLAVGARSQLCPVAQGFKLVVVVEQQQAYEQLDLPLLNRFEKQVLTHAEVLSPRETRLAEELREWAHHVAEEGGLVTPQATFAGYHEGTEASLVASAHLDVGEGEAGSEEGGLPMLARTTSSLLAPLKRRLADLALPLPAMRSATLASAFADSADGDYFDVRRDPGTAVAHLLWPGGGLPRPGIPGVVGDGDASASPNAKERGQLAVVLTSSPLAHLEPEALRRTPALSGLRLTGVQLAEVASERQLHALCANFFSGGSGAAGLQEGGAITHPAPDQGSEGGQLRLLVVQCDPLLSTPAHIRHAQHICGEARAAWATQEAATGCGAERSAAERHIIFVVHLPPGARECTRQFNVELSSGWRVIFVDDMGTQADVYSSGLWESCTLSNLLHHSLHQLLGGELEGGCGNALLHRLVAASVSPAVALCAVPDVEERPEMHNLGWRAAGIQALLLEEPRFAAVLHQHVLQLLAHHRLVGRSGLHQHVELATGAMAVGSMKVSLALVVQDLMLQAVVLALSALDVNHNLALLFTNIASGNSSAGASQAACIVELWFLEAESAVLEANGRAAAAAALDGRPQLVAVRNTGVAAPMAARVPFSHLVWERAERVREGLMEQLHAAGGAWDQARVEATTEVIFGTPLAAAWSKFAETSQGDHTAYLADYAEGGGVPQVAGLPTTALLRLYEVVAFAADPGALRSPLALHVAVWSNELRLLHMALLLAAEMSTSTVAGPTAVPQGTPPWEVLLSAAAEGAAKSRERGAGNSMEERMSSMDVAFLRAVVRGAWQRVRTLRQGSLGPEHRQEAPAALWERWARGIPALGHAADALLNLLRQTAPEEAGELQDQFDALRAAAALVEGMAAQPGSLGRLPGYLVSLEQGAVRGTLQVTSPLALFRAVLGEDEPQAGPDGDQPSPDCAHTFLAWLLSRAALRGSAPTPAAAAELAAVICGTLPRDWPSGTPSLAVRRRLLTAARLWGAEALDRAATGTPGWLELRLEYEEDVLQSEEVSGSVRVSGGDTELLQGLEDSGPGNASSVDIIQAVMRVKQVVRDYSALLTSEAHARSMPDAPGGSEGKGEDTEESAAGAAENSEAAEADTVSGVWQQLQKAAEGDKKKQKAAAAASARAAAEVKALLHKVPAAASYCLKAVRQKVGMDSLVDVLMYGEIDEWLTYDRPAIVRYFVGAGSDAASTAVFPLLVSNRGAYEELVSAMKSTFNAAGSGERGKRSALVLASLQKMCDEPAHSTQESDVQVMALLAVRLHLDAMSRAESAGAQPMPSRAQAQLMDEWMAAVLSPNGTRSAAQRSLLQLLQESGLGPRTCDRRPEQLFGAFVKEFKKIHRQRRMETAHHVGRHRRAHCDNYEGLGHEVEGYVTLAFSVVVQIGAVASQTRGSFLDTMVSDPGRVRGILLPSGRWNTAEELVRTLRLEMSHLTWYKCPKGHMYAVGECGGPMQLGRCPECKTVIGGVDHESAAGNSRVSHDVTASSLMRRAMTQGIKDMEHERGYRNLEGYEVTRSQQRMPVATVALLRLVMHAALLASASQGNHVAVVQLSSVLTLPYLVSQVASDLLMLRNSLRQQLKPQADFEAAVHLMIGQLRVTLQTPACPKTFTNAKDCVRFEELFEQNVVRPLQDEAAIANARQALGNTERYNLFRTAVGVTTWQALHELDPGSAPPAAAGRKAGAIRLTAAAPAALGRLFRLRAPVSFDHFRCDFESRTQHMHEFPLLAALLQHEARLPLIKHLCAILEWHATLFAVLGEGAAVTRVQAAAMSGRDVLARIAEGAKRRRAAAALDRFCTAFNEGLPHVPLLHQCQANPFLDARGRVDLTGSGAHAGGEEGDEGVRMTPTAPLSFSLPSQLAGEAEAAGLCTLRLAALFHRTHNDVVEQLRAVLPTEDVAEERPPPVLSFATPPELVQQMVIMYDRQRDLLPLLYEFKQQGQGPMEGISLTYDYA</sequence>
<name>A0AAE0KQK2_9CHLO</name>
<dbReference type="GO" id="GO:0016887">
    <property type="term" value="F:ATP hydrolysis activity"/>
    <property type="evidence" value="ECO:0007669"/>
    <property type="project" value="InterPro"/>
</dbReference>
<feature type="compositionally biased region" description="Polar residues" evidence="7">
    <location>
        <begin position="1"/>
        <end position="13"/>
    </location>
</feature>
<gene>
    <name evidence="9" type="ORF">CYMTET_34083</name>
</gene>
<keyword evidence="2" id="KW-0963">Cytoplasm</keyword>
<keyword evidence="6" id="KW-0391">Immunity</keyword>
<feature type="region of interest" description="Disordered" evidence="7">
    <location>
        <begin position="1282"/>
        <end position="1318"/>
    </location>
</feature>
<feature type="non-terminal residue" evidence="9">
    <location>
        <position position="5532"/>
    </location>
</feature>
<feature type="compositionally biased region" description="Low complexity" evidence="7">
    <location>
        <begin position="706"/>
        <end position="728"/>
    </location>
</feature>
<evidence type="ECO:0000256" key="2">
    <source>
        <dbReference type="ARBA" id="ARBA00022490"/>
    </source>
</evidence>
<accession>A0AAE0KQK2</accession>
<evidence type="ECO:0000313" key="9">
    <source>
        <dbReference type="EMBL" id="KAK3256804.1"/>
    </source>
</evidence>
<dbReference type="InterPro" id="IPR046439">
    <property type="entry name" value="ZF_RZ_dom"/>
</dbReference>
<evidence type="ECO:0000259" key="8">
    <source>
        <dbReference type="PROSITE" id="PS51981"/>
    </source>
</evidence>
<organism evidence="9 10">
    <name type="scientific">Cymbomonas tetramitiformis</name>
    <dbReference type="NCBI Taxonomy" id="36881"/>
    <lineage>
        <taxon>Eukaryota</taxon>
        <taxon>Viridiplantae</taxon>
        <taxon>Chlorophyta</taxon>
        <taxon>Pyramimonadophyceae</taxon>
        <taxon>Pyramimonadales</taxon>
        <taxon>Pyramimonadaceae</taxon>
        <taxon>Cymbomonas</taxon>
    </lineage>
</organism>
<protein>
    <recommendedName>
        <fullName evidence="8">RZ-type domain-containing protein</fullName>
    </recommendedName>
</protein>
<evidence type="ECO:0000313" key="10">
    <source>
        <dbReference type="Proteomes" id="UP001190700"/>
    </source>
</evidence>
<evidence type="ECO:0000256" key="3">
    <source>
        <dbReference type="ARBA" id="ARBA00022723"/>
    </source>
</evidence>
<evidence type="ECO:0000256" key="6">
    <source>
        <dbReference type="ARBA" id="ARBA00022859"/>
    </source>
</evidence>
<dbReference type="InterPro" id="IPR003593">
    <property type="entry name" value="AAA+_ATPase"/>
</dbReference>
<dbReference type="GO" id="GO:0005737">
    <property type="term" value="C:cytoplasm"/>
    <property type="evidence" value="ECO:0007669"/>
    <property type="project" value="UniProtKB-SubCell"/>
</dbReference>
<dbReference type="GO" id="GO:0004842">
    <property type="term" value="F:ubiquitin-protein transferase activity"/>
    <property type="evidence" value="ECO:0007669"/>
    <property type="project" value="InterPro"/>
</dbReference>
<dbReference type="Proteomes" id="UP001190700">
    <property type="component" value="Unassembled WGS sequence"/>
</dbReference>
<reference evidence="9 10" key="1">
    <citation type="journal article" date="2015" name="Genome Biol. Evol.">
        <title>Comparative Genomics of a Bacterivorous Green Alga Reveals Evolutionary Causalities and Consequences of Phago-Mixotrophic Mode of Nutrition.</title>
        <authorList>
            <person name="Burns J.A."/>
            <person name="Paasch A."/>
            <person name="Narechania A."/>
            <person name="Kim E."/>
        </authorList>
    </citation>
    <scope>NUCLEOTIDE SEQUENCE [LARGE SCALE GENOMIC DNA]</scope>
    <source>
        <strain evidence="9 10">PLY_AMNH</strain>
    </source>
</reference>
<keyword evidence="10" id="KW-1185">Reference proteome</keyword>
<dbReference type="InterPro" id="IPR011042">
    <property type="entry name" value="6-blade_b-propeller_TolB-like"/>
</dbReference>
<dbReference type="PANTHER" id="PTHR22605">
    <property type="entry name" value="RZ-TYPE DOMAIN-CONTAINING PROTEIN"/>
    <property type="match status" value="1"/>
</dbReference>
<dbReference type="GO" id="GO:0002376">
    <property type="term" value="P:immune system process"/>
    <property type="evidence" value="ECO:0007669"/>
    <property type="project" value="UniProtKB-KW"/>
</dbReference>
<dbReference type="Pfam" id="PF20173">
    <property type="entry name" value="ZnF_RZ-type"/>
    <property type="match status" value="1"/>
</dbReference>
<evidence type="ECO:0000256" key="7">
    <source>
        <dbReference type="SAM" id="MobiDB-lite"/>
    </source>
</evidence>
<keyword evidence="3" id="KW-0479">Metal-binding</keyword>
<feature type="region of interest" description="Disordered" evidence="7">
    <location>
        <begin position="1"/>
        <end position="20"/>
    </location>
</feature>
<feature type="domain" description="RZ-type" evidence="8">
    <location>
        <begin position="4996"/>
        <end position="5065"/>
    </location>
</feature>
<dbReference type="PROSITE" id="PS51981">
    <property type="entry name" value="ZF_RZ"/>
    <property type="match status" value="1"/>
</dbReference>
<evidence type="ECO:0000256" key="5">
    <source>
        <dbReference type="ARBA" id="ARBA00022833"/>
    </source>
</evidence>
<dbReference type="SUPFAM" id="SSF101898">
    <property type="entry name" value="NHL repeat"/>
    <property type="match status" value="1"/>
</dbReference>
<feature type="compositionally biased region" description="Low complexity" evidence="7">
    <location>
        <begin position="537"/>
        <end position="547"/>
    </location>
</feature>
<dbReference type="EMBL" id="LGRX02021315">
    <property type="protein sequence ID" value="KAK3256804.1"/>
    <property type="molecule type" value="Genomic_DNA"/>
</dbReference>
<evidence type="ECO:0000256" key="1">
    <source>
        <dbReference type="ARBA" id="ARBA00004496"/>
    </source>
</evidence>
<keyword evidence="4" id="KW-0863">Zinc-finger</keyword>